<dbReference type="AlphaFoldDB" id="A0A0C3QQC4"/>
<feature type="compositionally biased region" description="Polar residues" evidence="1">
    <location>
        <begin position="21"/>
        <end position="39"/>
    </location>
</feature>
<dbReference type="Proteomes" id="UP000054248">
    <property type="component" value="Unassembled WGS sequence"/>
</dbReference>
<dbReference type="HOGENOM" id="CLU_2414918_0_0_1"/>
<name>A0A0C3QQC4_9AGAM</name>
<keyword evidence="3" id="KW-1185">Reference proteome</keyword>
<feature type="compositionally biased region" description="Polar residues" evidence="1">
    <location>
        <begin position="62"/>
        <end position="73"/>
    </location>
</feature>
<accession>A0A0C3QQC4</accession>
<sequence>MEGLAATPPFFVPPTLGAASAWSTDASTVSKSPKTSMRNSIPMPAAASPRPLSGNETLRPLSHSSTRYPSDTTAGELGEIRDPTRFSQENLS</sequence>
<evidence type="ECO:0000256" key="1">
    <source>
        <dbReference type="SAM" id="MobiDB-lite"/>
    </source>
</evidence>
<organism evidence="2 3">
    <name type="scientific">Tulasnella calospora MUT 4182</name>
    <dbReference type="NCBI Taxonomy" id="1051891"/>
    <lineage>
        <taxon>Eukaryota</taxon>
        <taxon>Fungi</taxon>
        <taxon>Dikarya</taxon>
        <taxon>Basidiomycota</taxon>
        <taxon>Agaricomycotina</taxon>
        <taxon>Agaricomycetes</taxon>
        <taxon>Cantharellales</taxon>
        <taxon>Tulasnellaceae</taxon>
        <taxon>Tulasnella</taxon>
    </lineage>
</organism>
<reference evidence="3" key="2">
    <citation type="submission" date="2015-01" db="EMBL/GenBank/DDBJ databases">
        <title>Evolutionary Origins and Diversification of the Mycorrhizal Mutualists.</title>
        <authorList>
            <consortium name="DOE Joint Genome Institute"/>
            <consortium name="Mycorrhizal Genomics Consortium"/>
            <person name="Kohler A."/>
            <person name="Kuo A."/>
            <person name="Nagy L.G."/>
            <person name="Floudas D."/>
            <person name="Copeland A."/>
            <person name="Barry K.W."/>
            <person name="Cichocki N."/>
            <person name="Veneault-Fourrey C."/>
            <person name="LaButti K."/>
            <person name="Lindquist E.A."/>
            <person name="Lipzen A."/>
            <person name="Lundell T."/>
            <person name="Morin E."/>
            <person name="Murat C."/>
            <person name="Riley R."/>
            <person name="Ohm R."/>
            <person name="Sun H."/>
            <person name="Tunlid A."/>
            <person name="Henrissat B."/>
            <person name="Grigoriev I.V."/>
            <person name="Hibbett D.S."/>
            <person name="Martin F."/>
        </authorList>
    </citation>
    <scope>NUCLEOTIDE SEQUENCE [LARGE SCALE GENOMIC DNA]</scope>
    <source>
        <strain evidence="3">MUT 4182</strain>
    </source>
</reference>
<gene>
    <name evidence="2" type="ORF">M407DRAFT_20216</name>
</gene>
<proteinExistence type="predicted"/>
<evidence type="ECO:0000313" key="3">
    <source>
        <dbReference type="Proteomes" id="UP000054248"/>
    </source>
</evidence>
<feature type="region of interest" description="Disordered" evidence="1">
    <location>
        <begin position="1"/>
        <end position="92"/>
    </location>
</feature>
<dbReference type="EMBL" id="KN822969">
    <property type="protein sequence ID" value="KIO30686.1"/>
    <property type="molecule type" value="Genomic_DNA"/>
</dbReference>
<evidence type="ECO:0000313" key="2">
    <source>
        <dbReference type="EMBL" id="KIO30686.1"/>
    </source>
</evidence>
<reference evidence="2 3" key="1">
    <citation type="submission" date="2014-04" db="EMBL/GenBank/DDBJ databases">
        <authorList>
            <consortium name="DOE Joint Genome Institute"/>
            <person name="Kuo A."/>
            <person name="Girlanda M."/>
            <person name="Perotto S."/>
            <person name="Kohler A."/>
            <person name="Nagy L.G."/>
            <person name="Floudas D."/>
            <person name="Copeland A."/>
            <person name="Barry K.W."/>
            <person name="Cichocki N."/>
            <person name="Veneault-Fourrey C."/>
            <person name="LaButti K."/>
            <person name="Lindquist E.A."/>
            <person name="Lipzen A."/>
            <person name="Lundell T."/>
            <person name="Morin E."/>
            <person name="Murat C."/>
            <person name="Sun H."/>
            <person name="Tunlid A."/>
            <person name="Henrissat B."/>
            <person name="Grigoriev I.V."/>
            <person name="Hibbett D.S."/>
            <person name="Martin F."/>
            <person name="Nordberg H.P."/>
            <person name="Cantor M.N."/>
            <person name="Hua S.X."/>
        </authorList>
    </citation>
    <scope>NUCLEOTIDE SEQUENCE [LARGE SCALE GENOMIC DNA]</scope>
    <source>
        <strain evidence="2 3">MUT 4182</strain>
    </source>
</reference>
<protein>
    <submittedName>
        <fullName evidence="2">Uncharacterized protein</fullName>
    </submittedName>
</protein>